<organism evidence="1 2">
    <name type="scientific">Streptomyces roseolus</name>
    <dbReference type="NCBI Taxonomy" id="67358"/>
    <lineage>
        <taxon>Bacteria</taxon>
        <taxon>Bacillati</taxon>
        <taxon>Actinomycetota</taxon>
        <taxon>Actinomycetes</taxon>
        <taxon>Kitasatosporales</taxon>
        <taxon>Streptomycetaceae</taxon>
        <taxon>Streptomyces</taxon>
    </lineage>
</organism>
<proteinExistence type="predicted"/>
<sequence length="285" mass="30378">MRWWRRSTPDPSAVADGLRDRADHLALTRPETPEALAAARDAAAAAAELVRTVGDLAGRRRLARALWRETSALLLCGRGHETEGPARRCWETCTLLLAARGLGDAAQDDELTGEVVGYLGVLTAACHAYGRPEDVPRLLAAGEAAVARSAGPRTEQARARLDVFPLAPAADAYAAARIAGQWPLVALETTRAVVVGKRAAETLRRHAHEGPTEVVEFARALQLVSRLLCVSDRIEESASALDEAITAMSGWARRGPSLAAFLQGLRAERAGLDALLAHRARRGGA</sequence>
<protein>
    <recommendedName>
        <fullName evidence="3">DNA-binding protein</fullName>
    </recommendedName>
</protein>
<dbReference type="Proteomes" id="UP001278571">
    <property type="component" value="Unassembled WGS sequence"/>
</dbReference>
<gene>
    <name evidence="1" type="ORF">R2363_35090</name>
</gene>
<reference evidence="1 2" key="1">
    <citation type="submission" date="2023-10" db="EMBL/GenBank/DDBJ databases">
        <authorList>
            <person name="Wang X.X."/>
        </authorList>
    </citation>
    <scope>NUCLEOTIDE SEQUENCE [LARGE SCALE GENOMIC DNA]</scope>
    <source>
        <strain evidence="1 2">NBRC 12816</strain>
    </source>
</reference>
<dbReference type="EMBL" id="JAWJZF010000517">
    <property type="protein sequence ID" value="MDX2297393.1"/>
    <property type="molecule type" value="Genomic_DNA"/>
</dbReference>
<evidence type="ECO:0008006" key="3">
    <source>
        <dbReference type="Google" id="ProtNLM"/>
    </source>
</evidence>
<comment type="caution">
    <text evidence="1">The sequence shown here is derived from an EMBL/GenBank/DDBJ whole genome shotgun (WGS) entry which is preliminary data.</text>
</comment>
<evidence type="ECO:0000313" key="1">
    <source>
        <dbReference type="EMBL" id="MDX2297393.1"/>
    </source>
</evidence>
<keyword evidence="2" id="KW-1185">Reference proteome</keyword>
<evidence type="ECO:0000313" key="2">
    <source>
        <dbReference type="Proteomes" id="UP001278571"/>
    </source>
</evidence>
<accession>A0ABU4KHX8</accession>
<name>A0ABU4KHX8_9ACTN</name>
<dbReference type="RefSeq" id="WP_319013517.1">
    <property type="nucleotide sequence ID" value="NZ_JAWJZF010000517.1"/>
</dbReference>